<evidence type="ECO:0000256" key="1">
    <source>
        <dbReference type="ARBA" id="ARBA00004651"/>
    </source>
</evidence>
<evidence type="ECO:0000313" key="11">
    <source>
        <dbReference type="Proteomes" id="UP000220246"/>
    </source>
</evidence>
<dbReference type="STRING" id="1219032.GCA_001515545_02361"/>
<protein>
    <submittedName>
        <fullName evidence="10">Branched-chain amino acid ABC transporter permease</fullName>
    </submittedName>
</protein>
<dbReference type="GeneID" id="80803577"/>
<keyword evidence="11" id="KW-1185">Reference proteome</keyword>
<comment type="similarity">
    <text evidence="2">Belongs to the AzlC family.</text>
</comment>
<dbReference type="PANTHER" id="PTHR34979:SF1">
    <property type="entry name" value="INNER MEMBRANE PROTEIN YGAZ"/>
    <property type="match status" value="1"/>
</dbReference>
<feature type="transmembrane region" description="Helical" evidence="9">
    <location>
        <begin position="27"/>
        <end position="46"/>
    </location>
</feature>
<evidence type="ECO:0000313" key="10">
    <source>
        <dbReference type="EMBL" id="PEH87600.1"/>
    </source>
</evidence>
<gene>
    <name evidence="10" type="ORF">CRM82_02340</name>
</gene>
<feature type="transmembrane region" description="Helical" evidence="9">
    <location>
        <begin position="53"/>
        <end position="76"/>
    </location>
</feature>
<organism evidence="10 11">
    <name type="scientific">Comamonas terrigena</name>
    <dbReference type="NCBI Taxonomy" id="32013"/>
    <lineage>
        <taxon>Bacteria</taxon>
        <taxon>Pseudomonadati</taxon>
        <taxon>Pseudomonadota</taxon>
        <taxon>Betaproteobacteria</taxon>
        <taxon>Burkholderiales</taxon>
        <taxon>Comamonadaceae</taxon>
        <taxon>Comamonas</taxon>
    </lineage>
</organism>
<evidence type="ECO:0000256" key="3">
    <source>
        <dbReference type="ARBA" id="ARBA00022448"/>
    </source>
</evidence>
<feature type="compositionally biased region" description="Low complexity" evidence="8">
    <location>
        <begin position="274"/>
        <end position="296"/>
    </location>
</feature>
<dbReference type="GO" id="GO:0005886">
    <property type="term" value="C:plasma membrane"/>
    <property type="evidence" value="ECO:0007669"/>
    <property type="project" value="UniProtKB-SubCell"/>
</dbReference>
<dbReference type="Pfam" id="PF03591">
    <property type="entry name" value="AzlC"/>
    <property type="match status" value="1"/>
</dbReference>
<reference evidence="11" key="1">
    <citation type="submission" date="2017-09" db="EMBL/GenBank/DDBJ databases">
        <title>FDA dAtabase for Regulatory Grade micrObial Sequences (FDA-ARGOS): Supporting development and validation of Infectious Disease Dx tests.</title>
        <authorList>
            <person name="Minogue T."/>
            <person name="Wolcott M."/>
            <person name="Wasieloski L."/>
            <person name="Aguilar W."/>
            <person name="Moore D."/>
            <person name="Tallon L."/>
            <person name="Sadzewicz L."/>
            <person name="Ott S."/>
            <person name="Zhao X."/>
            <person name="Nagaraj S."/>
            <person name="Vavikolanu K."/>
            <person name="Aluvathingal J."/>
            <person name="Nadendla S."/>
            <person name="Sichtig H."/>
        </authorList>
    </citation>
    <scope>NUCLEOTIDE SEQUENCE [LARGE SCALE GENOMIC DNA]</scope>
    <source>
        <strain evidence="11">FDAARGOS_394</strain>
    </source>
</reference>
<sequence>MSEVNVLWQRATGIARQPAFMQGVRDMLGTMPGIAAWGLVTGVAMVKSGMSLPLAVFMTLTIYAGSAQLAVLPLMAVGAPLWVLWFTAFCVNLRFVILSTMWRGFFSHLRLRHRLAIGYFSGDVIFVAFTKRYPEAVKRPEQVPYFWGAALSNWLGWQIPSIAGIYLANVIPLSWGLGFAGVLALLGVLYSMLNDRATWVACAVASLAAVAAFALPLKLNILTAIAAAVSVGLLMEQAERRAARLRPLPAVRPPDPAKGEHHPVLPLDEGSDTASARPHAAAANPAANAAASKERA</sequence>
<name>A0A2A7UQQ7_COMTR</name>
<comment type="caution">
    <text evidence="10">The sequence shown here is derived from an EMBL/GenBank/DDBJ whole genome shotgun (WGS) entry which is preliminary data.</text>
</comment>
<dbReference type="PANTHER" id="PTHR34979">
    <property type="entry name" value="INNER MEMBRANE PROTEIN YGAZ"/>
    <property type="match status" value="1"/>
</dbReference>
<dbReference type="GO" id="GO:1903785">
    <property type="term" value="P:L-valine transmembrane transport"/>
    <property type="evidence" value="ECO:0007669"/>
    <property type="project" value="TreeGrafter"/>
</dbReference>
<evidence type="ECO:0000256" key="6">
    <source>
        <dbReference type="ARBA" id="ARBA00022989"/>
    </source>
</evidence>
<keyword evidence="5 9" id="KW-0812">Transmembrane</keyword>
<proteinExistence type="inferred from homology"/>
<dbReference type="AlphaFoldDB" id="A0A2A7UQQ7"/>
<dbReference type="Proteomes" id="UP000220246">
    <property type="component" value="Unassembled WGS sequence"/>
</dbReference>
<evidence type="ECO:0000256" key="5">
    <source>
        <dbReference type="ARBA" id="ARBA00022692"/>
    </source>
</evidence>
<dbReference type="RefSeq" id="WP_083520466.1">
    <property type="nucleotide sequence ID" value="NZ_DALZQJ010000037.1"/>
</dbReference>
<feature type="transmembrane region" description="Helical" evidence="9">
    <location>
        <begin position="82"/>
        <end position="105"/>
    </location>
</feature>
<feature type="transmembrane region" description="Helical" evidence="9">
    <location>
        <begin position="145"/>
        <end position="167"/>
    </location>
</feature>
<feature type="region of interest" description="Disordered" evidence="8">
    <location>
        <begin position="245"/>
        <end position="296"/>
    </location>
</feature>
<feature type="transmembrane region" description="Helical" evidence="9">
    <location>
        <begin position="173"/>
        <end position="190"/>
    </location>
</feature>
<evidence type="ECO:0000256" key="8">
    <source>
        <dbReference type="SAM" id="MobiDB-lite"/>
    </source>
</evidence>
<accession>A0A2A7UQQ7</accession>
<keyword evidence="3" id="KW-0813">Transport</keyword>
<evidence type="ECO:0000256" key="4">
    <source>
        <dbReference type="ARBA" id="ARBA00022475"/>
    </source>
</evidence>
<keyword evidence="7 9" id="KW-0472">Membrane</keyword>
<dbReference type="OrthoDB" id="9179311at2"/>
<comment type="subcellular location">
    <subcellularLocation>
        <location evidence="1">Cell membrane</location>
        <topology evidence="1">Multi-pass membrane protein</topology>
    </subcellularLocation>
</comment>
<evidence type="ECO:0000256" key="2">
    <source>
        <dbReference type="ARBA" id="ARBA00010735"/>
    </source>
</evidence>
<dbReference type="InterPro" id="IPR011606">
    <property type="entry name" value="Brnchd-chn_aa_trnsp_permease"/>
</dbReference>
<evidence type="ECO:0000256" key="9">
    <source>
        <dbReference type="SAM" id="Phobius"/>
    </source>
</evidence>
<keyword evidence="6 9" id="KW-1133">Transmembrane helix</keyword>
<feature type="transmembrane region" description="Helical" evidence="9">
    <location>
        <begin position="221"/>
        <end position="238"/>
    </location>
</feature>
<keyword evidence="4" id="KW-1003">Cell membrane</keyword>
<evidence type="ECO:0000256" key="7">
    <source>
        <dbReference type="ARBA" id="ARBA00023136"/>
    </source>
</evidence>
<dbReference type="EMBL" id="PDEA01000001">
    <property type="protein sequence ID" value="PEH87600.1"/>
    <property type="molecule type" value="Genomic_DNA"/>
</dbReference>